<gene>
    <name evidence="2" type="ORF">LAESUDRAFT_749884</name>
</gene>
<feature type="transmembrane region" description="Helical" evidence="1">
    <location>
        <begin position="15"/>
        <end position="38"/>
    </location>
</feature>
<name>A0A165EBI2_9APHY</name>
<keyword evidence="1" id="KW-0472">Membrane</keyword>
<dbReference type="GeneID" id="63828610"/>
<dbReference type="OrthoDB" id="3214861at2759"/>
<feature type="transmembrane region" description="Helical" evidence="1">
    <location>
        <begin position="147"/>
        <end position="172"/>
    </location>
</feature>
<keyword evidence="1" id="KW-1133">Transmembrane helix</keyword>
<dbReference type="RefSeq" id="XP_040764406.1">
    <property type="nucleotide sequence ID" value="XM_040911582.1"/>
</dbReference>
<evidence type="ECO:0000256" key="1">
    <source>
        <dbReference type="SAM" id="Phobius"/>
    </source>
</evidence>
<dbReference type="EMBL" id="KV427623">
    <property type="protein sequence ID" value="KZT06666.1"/>
    <property type="molecule type" value="Genomic_DNA"/>
</dbReference>
<feature type="transmembrane region" description="Helical" evidence="1">
    <location>
        <begin position="184"/>
        <end position="205"/>
    </location>
</feature>
<accession>A0A165EBI2</accession>
<organism evidence="2 3">
    <name type="scientific">Laetiporus sulphureus 93-53</name>
    <dbReference type="NCBI Taxonomy" id="1314785"/>
    <lineage>
        <taxon>Eukaryota</taxon>
        <taxon>Fungi</taxon>
        <taxon>Dikarya</taxon>
        <taxon>Basidiomycota</taxon>
        <taxon>Agaricomycotina</taxon>
        <taxon>Agaricomycetes</taxon>
        <taxon>Polyporales</taxon>
        <taxon>Laetiporus</taxon>
    </lineage>
</organism>
<sequence length="255" mass="28990">MTGPNLHLDDTLGCLLVGVLLSAVLYGCVCSQGIFYLWNYNKDKIPIKCFSIWYYFVQNRGDVIELMSLVPFFIVNIWRRKSSLIWYGSGHKLWHSHERHVGSNPIDNGCGYSLSCIIPWNMHYIVELETEVKVFVYTQRAKPLASLFIQVITFVCMSSTLAMDTLISLFVLVTYLKGVQDNRLVVMVLYMPLGDVYINTSLAILNARNHVTASSYALSEIGCSIEMSTEEDQGAAFVFRRGSEQFPEDPRTNIR</sequence>
<keyword evidence="1" id="KW-0812">Transmembrane</keyword>
<evidence type="ECO:0000313" key="2">
    <source>
        <dbReference type="EMBL" id="KZT06666.1"/>
    </source>
</evidence>
<evidence type="ECO:0000313" key="3">
    <source>
        <dbReference type="Proteomes" id="UP000076871"/>
    </source>
</evidence>
<reference evidence="2 3" key="1">
    <citation type="journal article" date="2016" name="Mol. Biol. Evol.">
        <title>Comparative Genomics of Early-Diverging Mushroom-Forming Fungi Provides Insights into the Origins of Lignocellulose Decay Capabilities.</title>
        <authorList>
            <person name="Nagy L.G."/>
            <person name="Riley R."/>
            <person name="Tritt A."/>
            <person name="Adam C."/>
            <person name="Daum C."/>
            <person name="Floudas D."/>
            <person name="Sun H."/>
            <person name="Yadav J.S."/>
            <person name="Pangilinan J."/>
            <person name="Larsson K.H."/>
            <person name="Matsuura K."/>
            <person name="Barry K."/>
            <person name="Labutti K."/>
            <person name="Kuo R."/>
            <person name="Ohm R.A."/>
            <person name="Bhattacharya S.S."/>
            <person name="Shirouzu T."/>
            <person name="Yoshinaga Y."/>
            <person name="Martin F.M."/>
            <person name="Grigoriev I.V."/>
            <person name="Hibbett D.S."/>
        </authorList>
    </citation>
    <scope>NUCLEOTIDE SEQUENCE [LARGE SCALE GENOMIC DNA]</scope>
    <source>
        <strain evidence="2 3">93-53</strain>
    </source>
</reference>
<dbReference type="Proteomes" id="UP000076871">
    <property type="component" value="Unassembled WGS sequence"/>
</dbReference>
<protein>
    <submittedName>
        <fullName evidence="2">Uncharacterized protein</fullName>
    </submittedName>
</protein>
<keyword evidence="3" id="KW-1185">Reference proteome</keyword>
<proteinExistence type="predicted"/>
<dbReference type="AlphaFoldDB" id="A0A165EBI2"/>
<dbReference type="InParanoid" id="A0A165EBI2"/>